<evidence type="ECO:0000313" key="1">
    <source>
        <dbReference type="EMBL" id="MDC0668570.1"/>
    </source>
</evidence>
<sequence length="245" mass="26478">MGDWCTTHHWFECPTASDARQVLGRLRAAATSYRWPDRERWGLRAGLVAPRLVQAESLVKYGASFALAAFVRERVPAARSLQLCAGYRQLAVDLGPGALQPAWNYLVVRTGVDRRRLADATGGRAPDGAPDLVCLPEPVPLTADFTADARLAAVVAVLQACVGRERARLVLGLWTLAHGWLHLARLELGPPGAYWPPGGDAELTLDGGGHNACPFSVEIGPMIRSTYSERPPTIAAPRAPWPFST</sequence>
<reference evidence="1 2" key="1">
    <citation type="submission" date="2022-11" db="EMBL/GenBank/DDBJ databases">
        <title>Minimal conservation of predation-associated metabolite biosynthetic gene clusters underscores biosynthetic potential of Myxococcota including descriptions for ten novel species: Archangium lansinium sp. nov., Myxococcus landrumus sp. nov., Nannocystis bai.</title>
        <authorList>
            <person name="Ahearne A."/>
            <person name="Stevens C."/>
            <person name="Dowd S."/>
        </authorList>
    </citation>
    <scope>NUCLEOTIDE SEQUENCE [LARGE SCALE GENOMIC DNA]</scope>
    <source>
        <strain evidence="1 2">NCELM</strain>
    </source>
</reference>
<protein>
    <submittedName>
        <fullName evidence="1">Uncharacterized protein</fullName>
    </submittedName>
</protein>
<evidence type="ECO:0000313" key="2">
    <source>
        <dbReference type="Proteomes" id="UP001217838"/>
    </source>
</evidence>
<organism evidence="1 2">
    <name type="scientific">Nannocystis radixulma</name>
    <dbReference type="NCBI Taxonomy" id="2995305"/>
    <lineage>
        <taxon>Bacteria</taxon>
        <taxon>Pseudomonadati</taxon>
        <taxon>Myxococcota</taxon>
        <taxon>Polyangia</taxon>
        <taxon>Nannocystales</taxon>
        <taxon>Nannocystaceae</taxon>
        <taxon>Nannocystis</taxon>
    </lineage>
</organism>
<name>A0ABT5B3A8_9BACT</name>
<dbReference type="RefSeq" id="WP_271997824.1">
    <property type="nucleotide sequence ID" value="NZ_JAQNDN010000004.1"/>
</dbReference>
<dbReference type="Proteomes" id="UP001217838">
    <property type="component" value="Unassembled WGS sequence"/>
</dbReference>
<proteinExistence type="predicted"/>
<keyword evidence="2" id="KW-1185">Reference proteome</keyword>
<accession>A0ABT5B3A8</accession>
<gene>
    <name evidence="1" type="ORF">POL58_12510</name>
</gene>
<comment type="caution">
    <text evidence="1">The sequence shown here is derived from an EMBL/GenBank/DDBJ whole genome shotgun (WGS) entry which is preliminary data.</text>
</comment>
<dbReference type="EMBL" id="JAQNDN010000004">
    <property type="protein sequence ID" value="MDC0668570.1"/>
    <property type="molecule type" value="Genomic_DNA"/>
</dbReference>